<feature type="region of interest" description="Disordered" evidence="1">
    <location>
        <begin position="438"/>
        <end position="458"/>
    </location>
</feature>
<dbReference type="eggNOG" id="ENOG502R10X">
    <property type="taxonomic scope" value="Eukaryota"/>
</dbReference>
<feature type="compositionally biased region" description="Basic and acidic residues" evidence="1">
    <location>
        <begin position="448"/>
        <end position="457"/>
    </location>
</feature>
<dbReference type="EMBL" id="KE504132">
    <property type="protein sequence ID" value="EPT03072.1"/>
    <property type="molecule type" value="Genomic_DNA"/>
</dbReference>
<feature type="region of interest" description="Disordered" evidence="1">
    <location>
        <begin position="596"/>
        <end position="621"/>
    </location>
</feature>
<sequence>MEDIAYFLVGKLEGSRGRAKSILPTYPCIQPSDTTAFRVSLSKYLETLRHSSIYPSHGEDKQRIQDPTRGPATKNSDVPQPQAAAWWWQDVVVRKSLLEECSGERFERLLLAVSTHALFANTTRLTVPGSVSQAEVSRHAEAIQALPRAYASVLELSQSARREWERAASRLVQQQGDLSVLRERLLNPTATSSSKFASLSTGRLVALRDSRVQDLLTTWKDESGRRALHFLIDIAGLEASSATIDASRPLQAPDVAEDKTDVQCAPRTPFPVPPLPIAAAHHPGILTALHAPLFAPPTKSISTNAAVSEGNTRVIQDPTNDRLAERVASTERTHQTLLDAALRLDNVRLDLERRSCKPRPTPVTRPSPHLGIWEVPSRTPIDFRTPNEAPSSSTAEPPVDTAVEERIARIRNSLLPAWPEPPAPSPSDLELEAEASHLPLPSQKGRLRPQDAKRSAGDVKVASVALQVQKPKVFGEMDKSRTLNTDARKVSAKVSRRQSAARARRTTLLLRHKLYDDEVSRIVDAVEDGSPTFEAADGAQTPKTRLGTAGSLLSTVKKTLPRPSFDIDKHERAIDVPLPKLRLSSLDTHDLHAEISPNRREAHGPLSAADQYSQPDADEEEFYEGHSVTLRDILLKATDINGPQHNLLAEEEDDLEDEAFEW</sequence>
<gene>
    <name evidence="2" type="ORF">FOMPIDRAFT_97971</name>
</gene>
<evidence type="ECO:0000313" key="3">
    <source>
        <dbReference type="Proteomes" id="UP000015241"/>
    </source>
</evidence>
<feature type="region of interest" description="Disordered" evidence="1">
    <location>
        <begin position="56"/>
        <end position="80"/>
    </location>
</feature>
<name>S8EDJ4_FOMSC</name>
<organism evidence="2 3">
    <name type="scientific">Fomitopsis schrenkii</name>
    <name type="common">Brown rot fungus</name>
    <dbReference type="NCBI Taxonomy" id="2126942"/>
    <lineage>
        <taxon>Eukaryota</taxon>
        <taxon>Fungi</taxon>
        <taxon>Dikarya</taxon>
        <taxon>Basidiomycota</taxon>
        <taxon>Agaricomycotina</taxon>
        <taxon>Agaricomycetes</taxon>
        <taxon>Polyporales</taxon>
        <taxon>Fomitopsis</taxon>
    </lineage>
</organism>
<dbReference type="OrthoDB" id="5575722at2759"/>
<evidence type="ECO:0000256" key="1">
    <source>
        <dbReference type="SAM" id="MobiDB-lite"/>
    </source>
</evidence>
<evidence type="ECO:0008006" key="4">
    <source>
        <dbReference type="Google" id="ProtNLM"/>
    </source>
</evidence>
<dbReference type="AlphaFoldDB" id="S8EDJ4"/>
<dbReference type="InParanoid" id="S8EDJ4"/>
<protein>
    <recommendedName>
        <fullName evidence="4">HAUS augmin-like complex subunit 6 N-terminal domain-containing protein</fullName>
    </recommendedName>
</protein>
<keyword evidence="3" id="KW-1185">Reference proteome</keyword>
<accession>S8EDJ4</accession>
<proteinExistence type="predicted"/>
<dbReference type="Proteomes" id="UP000015241">
    <property type="component" value="Unassembled WGS sequence"/>
</dbReference>
<dbReference type="HOGENOM" id="CLU_369649_0_0_1"/>
<feature type="region of interest" description="Disordered" evidence="1">
    <location>
        <begin position="356"/>
        <end position="399"/>
    </location>
</feature>
<reference evidence="2 3" key="1">
    <citation type="journal article" date="2012" name="Science">
        <title>The Paleozoic origin of enzymatic lignin decomposition reconstructed from 31 fungal genomes.</title>
        <authorList>
            <person name="Floudas D."/>
            <person name="Binder M."/>
            <person name="Riley R."/>
            <person name="Barry K."/>
            <person name="Blanchette R.A."/>
            <person name="Henrissat B."/>
            <person name="Martinez A.T."/>
            <person name="Otillar R."/>
            <person name="Spatafora J.W."/>
            <person name="Yadav J.S."/>
            <person name="Aerts A."/>
            <person name="Benoit I."/>
            <person name="Boyd A."/>
            <person name="Carlson A."/>
            <person name="Copeland A."/>
            <person name="Coutinho P.M."/>
            <person name="de Vries R.P."/>
            <person name="Ferreira P."/>
            <person name="Findley K."/>
            <person name="Foster B."/>
            <person name="Gaskell J."/>
            <person name="Glotzer D."/>
            <person name="Gorecki P."/>
            <person name="Heitman J."/>
            <person name="Hesse C."/>
            <person name="Hori C."/>
            <person name="Igarashi K."/>
            <person name="Jurgens J.A."/>
            <person name="Kallen N."/>
            <person name="Kersten P."/>
            <person name="Kohler A."/>
            <person name="Kuees U."/>
            <person name="Kumar T.K.A."/>
            <person name="Kuo A."/>
            <person name="LaButti K."/>
            <person name="Larrondo L.F."/>
            <person name="Lindquist E."/>
            <person name="Ling A."/>
            <person name="Lombard V."/>
            <person name="Lucas S."/>
            <person name="Lundell T."/>
            <person name="Martin R."/>
            <person name="McLaughlin D.J."/>
            <person name="Morgenstern I."/>
            <person name="Morin E."/>
            <person name="Murat C."/>
            <person name="Nagy L.G."/>
            <person name="Nolan M."/>
            <person name="Ohm R.A."/>
            <person name="Patyshakuliyeva A."/>
            <person name="Rokas A."/>
            <person name="Ruiz-Duenas F.J."/>
            <person name="Sabat G."/>
            <person name="Salamov A."/>
            <person name="Samejima M."/>
            <person name="Schmutz J."/>
            <person name="Slot J.C."/>
            <person name="St John F."/>
            <person name="Stenlid J."/>
            <person name="Sun H."/>
            <person name="Sun S."/>
            <person name="Syed K."/>
            <person name="Tsang A."/>
            <person name="Wiebenga A."/>
            <person name="Young D."/>
            <person name="Pisabarro A."/>
            <person name="Eastwood D.C."/>
            <person name="Martin F."/>
            <person name="Cullen D."/>
            <person name="Grigoriev I.V."/>
            <person name="Hibbett D.S."/>
        </authorList>
    </citation>
    <scope>NUCLEOTIDE SEQUENCE</scope>
    <source>
        <strain evidence="3">FP-58527</strain>
    </source>
</reference>
<feature type="compositionally biased region" description="Basic and acidic residues" evidence="1">
    <location>
        <begin position="57"/>
        <end position="66"/>
    </location>
</feature>
<evidence type="ECO:0000313" key="2">
    <source>
        <dbReference type="EMBL" id="EPT03072.1"/>
    </source>
</evidence>